<accession>A0ACB8S5V5</accession>
<dbReference type="Proteomes" id="UP000814033">
    <property type="component" value="Unassembled WGS sequence"/>
</dbReference>
<sequence length="1023" mass="111466">MASFLPTLSPLDVQRAAQLIQQSYNPSPIQRLSPEEQRRLNNDLFDLQKKWEAWGLVVPFLEHEDANVQFFGAHTAQVKIARDWETFPPDRTEELRAFLLDITARCVRLGRSKVILRKLFVALCSLAIKLGTQWEDWLLSSVGAVSGPGIPTEHALDFLEIAVEEVHGADLLPPKKAQMQQILQDAVPLVTQAITASLVPSEDPAAVKQFTSAIKCLESWIPILPSSDLTPLIQNLWVLLNPVSPPHFLATTSALLTILSSSAFTGGAGARTLTEPLLLWTARFGPSIVSETLSTGMVDEVSNGLCRLLVGLGDHSAAYLAENIASSTALAPAVLPVPLPSDEALPPRSHVVQTFLKLLLAYTSLPGFYGVDEEESEMTLGFWYEFQEALWNVEVPDDTDDDGVRQEDGKERDLWVVAKAVYAELVAALRTKVQWPAAPTGWAKDQLDKFQVYRRDIGDTLINAYYVLRDDMLAYYVNDITERLSNRSQESGWEDVEATLHCVMSIQESVPVDPNEHLARLFSADILGRLPTTGTDRVRRTTLSLIGSYASWFTTLPTSSPALLMNVLTYVVAALPEPALCLQAANALRDLCDANRTALAPHISAFGELHAGLVGVPDTEKAKVLQSIASVIQALPPAEEIPPVEAIVAPVVARLFQALQSSSQLPDESRALAFQQLQTLTGVAKGLTRAAELGGLDDPPALEETERMQRARDDPRMLRVREDMVNALRGTVELWSTDAGISDALSDLFKSITALAADATLISLPPAPLLELVCRAAQRQLTALWLALATILVVQLNPPALASVALRATPSAETLDIVQNVTRALLDIALPVLGGAGYLEANPDVVQDFFHYMEKVAFQFVVVLYRLPRPLFNALVRCAVTALALQERYSLVSSSTFLSTLISRTHASGDLGDAKDVLVQTHGPAIMHAVLAGFAGVAPKSTVLNIVEVFSMLVMKYPAESRVWMSQILYGEEFVQSKAGPEAKAALVQAVFGTRSLKKTKEAVQQFTIIARGQEGSSFGAAW</sequence>
<name>A0ACB8S5V5_9AGAM</name>
<evidence type="ECO:0000313" key="2">
    <source>
        <dbReference type="Proteomes" id="UP000814033"/>
    </source>
</evidence>
<gene>
    <name evidence="1" type="ORF">FA95DRAFT_1676011</name>
</gene>
<keyword evidence="2" id="KW-1185">Reference proteome</keyword>
<organism evidence="1 2">
    <name type="scientific">Auriscalpium vulgare</name>
    <dbReference type="NCBI Taxonomy" id="40419"/>
    <lineage>
        <taxon>Eukaryota</taxon>
        <taxon>Fungi</taxon>
        <taxon>Dikarya</taxon>
        <taxon>Basidiomycota</taxon>
        <taxon>Agaricomycotina</taxon>
        <taxon>Agaricomycetes</taxon>
        <taxon>Russulales</taxon>
        <taxon>Auriscalpiaceae</taxon>
        <taxon>Auriscalpium</taxon>
    </lineage>
</organism>
<comment type="caution">
    <text evidence="1">The sequence shown here is derived from an EMBL/GenBank/DDBJ whole genome shotgun (WGS) entry which is preliminary data.</text>
</comment>
<reference evidence="1" key="2">
    <citation type="journal article" date="2022" name="New Phytol.">
        <title>Evolutionary transition to the ectomycorrhizal habit in the genomes of a hyperdiverse lineage of mushroom-forming fungi.</title>
        <authorList>
            <person name="Looney B."/>
            <person name="Miyauchi S."/>
            <person name="Morin E."/>
            <person name="Drula E."/>
            <person name="Courty P.E."/>
            <person name="Kohler A."/>
            <person name="Kuo A."/>
            <person name="LaButti K."/>
            <person name="Pangilinan J."/>
            <person name="Lipzen A."/>
            <person name="Riley R."/>
            <person name="Andreopoulos W."/>
            <person name="He G."/>
            <person name="Johnson J."/>
            <person name="Nolan M."/>
            <person name="Tritt A."/>
            <person name="Barry K.W."/>
            <person name="Grigoriev I.V."/>
            <person name="Nagy L.G."/>
            <person name="Hibbett D."/>
            <person name="Henrissat B."/>
            <person name="Matheny P.B."/>
            <person name="Labbe J."/>
            <person name="Martin F.M."/>
        </authorList>
    </citation>
    <scope>NUCLEOTIDE SEQUENCE</scope>
    <source>
        <strain evidence="1">FP105234-sp</strain>
    </source>
</reference>
<evidence type="ECO:0000313" key="1">
    <source>
        <dbReference type="EMBL" id="KAI0051285.1"/>
    </source>
</evidence>
<dbReference type="EMBL" id="MU275853">
    <property type="protein sequence ID" value="KAI0051285.1"/>
    <property type="molecule type" value="Genomic_DNA"/>
</dbReference>
<reference evidence="1" key="1">
    <citation type="submission" date="2021-02" db="EMBL/GenBank/DDBJ databases">
        <authorList>
            <consortium name="DOE Joint Genome Institute"/>
            <person name="Ahrendt S."/>
            <person name="Looney B.P."/>
            <person name="Miyauchi S."/>
            <person name="Morin E."/>
            <person name="Drula E."/>
            <person name="Courty P.E."/>
            <person name="Chicoki N."/>
            <person name="Fauchery L."/>
            <person name="Kohler A."/>
            <person name="Kuo A."/>
            <person name="Labutti K."/>
            <person name="Pangilinan J."/>
            <person name="Lipzen A."/>
            <person name="Riley R."/>
            <person name="Andreopoulos W."/>
            <person name="He G."/>
            <person name="Johnson J."/>
            <person name="Barry K.W."/>
            <person name="Grigoriev I.V."/>
            <person name="Nagy L."/>
            <person name="Hibbett D."/>
            <person name="Henrissat B."/>
            <person name="Matheny P.B."/>
            <person name="Labbe J."/>
            <person name="Martin F."/>
        </authorList>
    </citation>
    <scope>NUCLEOTIDE SEQUENCE</scope>
    <source>
        <strain evidence="1">FP105234-sp</strain>
    </source>
</reference>
<protein>
    <submittedName>
        <fullName evidence="1">Uncharacterized protein</fullName>
    </submittedName>
</protein>
<proteinExistence type="predicted"/>